<organism evidence="2 3">
    <name type="scientific">Chitinophaga agri</name>
    <dbReference type="NCBI Taxonomy" id="2703787"/>
    <lineage>
        <taxon>Bacteria</taxon>
        <taxon>Pseudomonadati</taxon>
        <taxon>Bacteroidota</taxon>
        <taxon>Chitinophagia</taxon>
        <taxon>Chitinophagales</taxon>
        <taxon>Chitinophagaceae</taxon>
        <taxon>Chitinophaga</taxon>
    </lineage>
</organism>
<dbReference type="SUPFAM" id="SSF53474">
    <property type="entry name" value="alpha/beta-Hydrolases"/>
    <property type="match status" value="1"/>
</dbReference>
<dbReference type="Proteomes" id="UP000476411">
    <property type="component" value="Chromosome"/>
</dbReference>
<dbReference type="InterPro" id="IPR029058">
    <property type="entry name" value="AB_hydrolase_fold"/>
</dbReference>
<reference evidence="2 3" key="1">
    <citation type="submission" date="2020-01" db="EMBL/GenBank/DDBJ databases">
        <title>Complete genome sequence of Chitinophaga sp. H33E-04 isolated from quinoa roots.</title>
        <authorList>
            <person name="Weon H.-Y."/>
            <person name="Lee S.A."/>
        </authorList>
    </citation>
    <scope>NUCLEOTIDE SEQUENCE [LARGE SCALE GENOMIC DNA]</scope>
    <source>
        <strain evidence="2 3">H33E-04</strain>
    </source>
</reference>
<gene>
    <name evidence="2" type="ORF">GWR21_29795</name>
</gene>
<dbReference type="InterPro" id="IPR002921">
    <property type="entry name" value="Fungal_lipase-type"/>
</dbReference>
<dbReference type="PANTHER" id="PTHR45856">
    <property type="entry name" value="ALPHA/BETA-HYDROLASES SUPERFAMILY PROTEIN"/>
    <property type="match status" value="1"/>
</dbReference>
<dbReference type="EMBL" id="CP048113">
    <property type="protein sequence ID" value="QHS63623.1"/>
    <property type="molecule type" value="Genomic_DNA"/>
</dbReference>
<keyword evidence="3" id="KW-1185">Reference proteome</keyword>
<proteinExistence type="predicted"/>
<name>A0A6B9ZQR7_9BACT</name>
<evidence type="ECO:0000259" key="1">
    <source>
        <dbReference type="Pfam" id="PF01764"/>
    </source>
</evidence>
<dbReference type="GO" id="GO:0006629">
    <property type="term" value="P:lipid metabolic process"/>
    <property type="evidence" value="ECO:0007669"/>
    <property type="project" value="InterPro"/>
</dbReference>
<dbReference type="KEGG" id="chih:GWR21_29795"/>
<dbReference type="AlphaFoldDB" id="A0A6B9ZQR7"/>
<dbReference type="Gene3D" id="3.40.50.1820">
    <property type="entry name" value="alpha/beta hydrolase"/>
    <property type="match status" value="1"/>
</dbReference>
<evidence type="ECO:0000313" key="2">
    <source>
        <dbReference type="EMBL" id="QHS63623.1"/>
    </source>
</evidence>
<dbReference type="RefSeq" id="WP_162335339.1">
    <property type="nucleotide sequence ID" value="NZ_CP048113.1"/>
</dbReference>
<dbReference type="Pfam" id="PF01764">
    <property type="entry name" value="Lipase_3"/>
    <property type="match status" value="1"/>
</dbReference>
<evidence type="ECO:0000313" key="3">
    <source>
        <dbReference type="Proteomes" id="UP000476411"/>
    </source>
</evidence>
<dbReference type="InterPro" id="IPR051218">
    <property type="entry name" value="Sec_MonoDiacylglyc_Lipase"/>
</dbReference>
<accession>A0A6B9ZQR7</accession>
<feature type="domain" description="Fungal lipase-type" evidence="1">
    <location>
        <begin position="73"/>
        <end position="230"/>
    </location>
</feature>
<protein>
    <recommendedName>
        <fullName evidence="1">Fungal lipase-type domain-containing protein</fullName>
    </recommendedName>
</protein>
<sequence>MKPITPNVTSNSGQPAQASTAVWLCFLTYSSNPSGDIGTYLPGWQIVWNGVETPDGNYAFIASDAAGDTFALAIRGSLPPQDIFEKWDAFANWILEDLNVMKQTDWTYAAAAGAVISNGAYLAFDNMQHMQDSLHSGLSLIQFLQQKVIGAGKQLLITGHSLGGNMANVYASYLVSQITTPGYVNNNLSLFTFAAPAAGNAAFAQDLDNKLPDAYHYQNVNDIIPNCPVADRLILTGLLYIPKPAAADITTTFEDVTVSLQEAFLMLGGIFLLYKYQQESRNYFIFGTALYKDYEAPTLRDWFLQAGSQHALSNYATFLGVDLPVIPNNFMVQPPVASVLG</sequence>
<dbReference type="PANTHER" id="PTHR45856:SF11">
    <property type="entry name" value="FUNGAL LIPASE-LIKE DOMAIN-CONTAINING PROTEIN"/>
    <property type="match status" value="1"/>
</dbReference>